<comment type="caution">
    <text evidence="5">The sequence shown here is derived from an EMBL/GenBank/DDBJ whole genome shotgun (WGS) entry which is preliminary data.</text>
</comment>
<reference evidence="5" key="1">
    <citation type="submission" date="2023-05" db="EMBL/GenBank/DDBJ databases">
        <title>Metabolic capabilities are highly conserved among human nasal-associated Corynebacterium species in pangenomic analyses.</title>
        <authorList>
            <person name="Tran T.H."/>
            <person name="Roberts A.Q."/>
            <person name="Escapa I.F."/>
            <person name="Gao W."/>
            <person name="Conlan S."/>
            <person name="Kong H."/>
            <person name="Segre J.A."/>
            <person name="Kelly M.S."/>
            <person name="Lemon K.P."/>
        </authorList>
    </citation>
    <scope>NUCLEOTIDE SEQUENCE</scope>
    <source>
        <strain evidence="5">KPL2654</strain>
    </source>
</reference>
<evidence type="ECO:0000256" key="3">
    <source>
        <dbReference type="ARBA" id="ARBA00020129"/>
    </source>
</evidence>
<dbReference type="NCBIfam" id="TIGR00333">
    <property type="entry name" value="nrdI"/>
    <property type="match status" value="1"/>
</dbReference>
<dbReference type="Gene3D" id="3.40.50.360">
    <property type="match status" value="1"/>
</dbReference>
<dbReference type="GeneID" id="64188801"/>
<dbReference type="InterPro" id="IPR029039">
    <property type="entry name" value="Flavoprotein-like_sf"/>
</dbReference>
<dbReference type="EMBL" id="JASNVP010000005">
    <property type="protein sequence ID" value="MDK4326072.1"/>
    <property type="molecule type" value="Genomic_DNA"/>
</dbReference>
<organism evidence="5 6">
    <name type="scientific">Corynebacterium propinquum</name>
    <dbReference type="NCBI Taxonomy" id="43769"/>
    <lineage>
        <taxon>Bacteria</taxon>
        <taxon>Bacillati</taxon>
        <taxon>Actinomycetota</taxon>
        <taxon>Actinomycetes</taxon>
        <taxon>Mycobacteriales</taxon>
        <taxon>Corynebacteriaceae</taxon>
        <taxon>Corynebacterium</taxon>
    </lineage>
</organism>
<dbReference type="PIRSF" id="PIRSF005087">
    <property type="entry name" value="NrdI"/>
    <property type="match status" value="1"/>
</dbReference>
<dbReference type="RefSeq" id="WP_018120866.1">
    <property type="nucleotide sequence ID" value="NZ_CABIYR010000001.1"/>
</dbReference>
<dbReference type="Pfam" id="PF07972">
    <property type="entry name" value="Flavodoxin_NdrI"/>
    <property type="match status" value="1"/>
</dbReference>
<dbReference type="PANTHER" id="PTHR37297:SF1">
    <property type="entry name" value="PROTEIN NRDI"/>
    <property type="match status" value="1"/>
</dbReference>
<evidence type="ECO:0000256" key="2">
    <source>
        <dbReference type="ARBA" id="ARBA00009942"/>
    </source>
</evidence>
<dbReference type="SUPFAM" id="SSF52218">
    <property type="entry name" value="Flavoproteins"/>
    <property type="match status" value="1"/>
</dbReference>
<accession>A0AAP4BZE3</accession>
<proteinExistence type="inferred from homology"/>
<name>A0AAP4BZE3_9CORY</name>
<comment type="similarity">
    <text evidence="2 4">Belongs to the NrdI family.</text>
</comment>
<dbReference type="InterPro" id="IPR004465">
    <property type="entry name" value="RNR_NrdI"/>
</dbReference>
<evidence type="ECO:0000256" key="1">
    <source>
        <dbReference type="ARBA" id="ARBA00003999"/>
    </source>
</evidence>
<dbReference type="AlphaFoldDB" id="A0AAP4BZE3"/>
<evidence type="ECO:0000313" key="6">
    <source>
        <dbReference type="Proteomes" id="UP001226160"/>
    </source>
</evidence>
<evidence type="ECO:0000313" key="5">
    <source>
        <dbReference type="EMBL" id="MDK4326072.1"/>
    </source>
</evidence>
<dbReference type="InterPro" id="IPR020852">
    <property type="entry name" value="RNR_Ib_NrdI_bac"/>
</dbReference>
<sequence>MLIVYFSSTTENTKRFVDKLGYRSKRIPLRPAQEGHLSVDEPFVLVCPTYGGGVSLTRGTAKPVPPQVIKFLNDPDNRKYLRAVISGGNSNFGADYGKAGDIIAAKCNVPYVYRFELMGTAEDVELVRQGLDNNAHRLGLVEGLAS</sequence>
<dbReference type="PANTHER" id="PTHR37297">
    <property type="entry name" value="PROTEIN NRDI"/>
    <property type="match status" value="1"/>
</dbReference>
<dbReference type="HAMAP" id="MF_00128">
    <property type="entry name" value="NrdI"/>
    <property type="match status" value="1"/>
</dbReference>
<comment type="function">
    <text evidence="1 4">Probably involved in ribonucleotide reductase function.</text>
</comment>
<dbReference type="GO" id="GO:0010181">
    <property type="term" value="F:FMN binding"/>
    <property type="evidence" value="ECO:0007669"/>
    <property type="project" value="InterPro"/>
</dbReference>
<protein>
    <recommendedName>
        <fullName evidence="3 4">Protein NrdI</fullName>
    </recommendedName>
</protein>
<gene>
    <name evidence="4 5" type="primary">nrdI</name>
    <name evidence="5" type="ORF">QPX54_06040</name>
</gene>
<dbReference type="Proteomes" id="UP001226160">
    <property type="component" value="Unassembled WGS sequence"/>
</dbReference>
<evidence type="ECO:0000256" key="4">
    <source>
        <dbReference type="HAMAP-Rule" id="MF_00128"/>
    </source>
</evidence>